<feature type="domain" description="Pyridoxamine 5'-phosphate oxidase N-terminal" evidence="1">
    <location>
        <begin position="179"/>
        <end position="281"/>
    </location>
</feature>
<dbReference type="SUPFAM" id="SSF50475">
    <property type="entry name" value="FMN-binding split barrel"/>
    <property type="match status" value="1"/>
</dbReference>
<keyword evidence="3" id="KW-1185">Reference proteome</keyword>
<dbReference type="PANTHER" id="PTHR42815:SF2">
    <property type="entry name" value="FAD-BINDING, PUTATIVE (AFU_ORTHOLOGUE AFUA_6G07600)-RELATED"/>
    <property type="match status" value="1"/>
</dbReference>
<accession>A0A916XS71</accession>
<evidence type="ECO:0000313" key="2">
    <source>
        <dbReference type="EMBL" id="GGC96139.1"/>
    </source>
</evidence>
<proteinExistence type="predicted"/>
<dbReference type="EMBL" id="BMED01000006">
    <property type="protein sequence ID" value="GGC96139.1"/>
    <property type="molecule type" value="Genomic_DNA"/>
</dbReference>
<dbReference type="InterPro" id="IPR012349">
    <property type="entry name" value="Split_barrel_FMN-bd"/>
</dbReference>
<gene>
    <name evidence="2" type="ORF">GCM10011396_49440</name>
</gene>
<reference evidence="2" key="1">
    <citation type="journal article" date="2014" name="Int. J. Syst. Evol. Microbiol.">
        <title>Complete genome sequence of Corynebacterium casei LMG S-19264T (=DSM 44701T), isolated from a smear-ripened cheese.</title>
        <authorList>
            <consortium name="US DOE Joint Genome Institute (JGI-PGF)"/>
            <person name="Walter F."/>
            <person name="Albersmeier A."/>
            <person name="Kalinowski J."/>
            <person name="Ruckert C."/>
        </authorList>
    </citation>
    <scope>NUCLEOTIDE SEQUENCE</scope>
    <source>
        <strain evidence="2">CGMCC 1.10998</strain>
    </source>
</reference>
<dbReference type="RefSeq" id="WP_188568806.1">
    <property type="nucleotide sequence ID" value="NZ_BMED01000006.1"/>
</dbReference>
<dbReference type="PANTHER" id="PTHR42815">
    <property type="entry name" value="FAD-BINDING, PUTATIVE (AFU_ORTHOLOGUE AFUA_6G07600)-RELATED"/>
    <property type="match status" value="1"/>
</dbReference>
<dbReference type="Gene3D" id="2.30.110.10">
    <property type="entry name" value="Electron Transport, Fmn-binding Protein, Chain A"/>
    <property type="match status" value="1"/>
</dbReference>
<dbReference type="Pfam" id="PF01243">
    <property type="entry name" value="PNPOx_N"/>
    <property type="match status" value="1"/>
</dbReference>
<name>A0A916XS71_9BURK</name>
<dbReference type="Proteomes" id="UP000637423">
    <property type="component" value="Unassembled WGS sequence"/>
</dbReference>
<organism evidence="2 3">
    <name type="scientific">Undibacterium terreum</name>
    <dbReference type="NCBI Taxonomy" id="1224302"/>
    <lineage>
        <taxon>Bacteria</taxon>
        <taxon>Pseudomonadati</taxon>
        <taxon>Pseudomonadota</taxon>
        <taxon>Betaproteobacteria</taxon>
        <taxon>Burkholderiales</taxon>
        <taxon>Oxalobacteraceae</taxon>
        <taxon>Undibacterium</taxon>
    </lineage>
</organism>
<evidence type="ECO:0000313" key="3">
    <source>
        <dbReference type="Proteomes" id="UP000637423"/>
    </source>
</evidence>
<evidence type="ECO:0000259" key="1">
    <source>
        <dbReference type="Pfam" id="PF01243"/>
    </source>
</evidence>
<comment type="caution">
    <text evidence="2">The sequence shown here is derived from an EMBL/GenBank/DDBJ whole genome shotgun (WGS) entry which is preliminary data.</text>
</comment>
<protein>
    <submittedName>
        <fullName evidence="2">Pyridoxamine 5'-phosphate oxidase</fullName>
    </submittedName>
</protein>
<reference evidence="2" key="2">
    <citation type="submission" date="2020-09" db="EMBL/GenBank/DDBJ databases">
        <authorList>
            <person name="Sun Q."/>
            <person name="Zhou Y."/>
        </authorList>
    </citation>
    <scope>NUCLEOTIDE SEQUENCE</scope>
    <source>
        <strain evidence="2">CGMCC 1.10998</strain>
    </source>
</reference>
<dbReference type="InterPro" id="IPR011576">
    <property type="entry name" value="Pyridox_Oxase_N"/>
</dbReference>
<sequence>MSPVPVIAAEAAEHADFEHTPFHAGELRAHQLAGGGSNGAAIRDYMPEQHRSFFPLLPYLLASTTDAEGWPSAIMLAGQPGFVSSPDARSLHLAVQPEAFAPYTEQFAIGKAIGLLGLDLSTRRRNRANGFIANSDGQGMLVAIEESFGNCPKYIQLRDVEFISGPRAEPEITHFTRLDQQAGELIRQADTLFVATSGGEGEGTDISHRGGRPGFVRIASDKDGDTLTIPDFTGNRFFNTLGNMLMDPRAALLFVDFSTGDLLHVQGTVEVLWNSEETAGFAGAQRLWQLKVKRIWRKTAALPLRWTLREYAPTTLATGVW</sequence>
<dbReference type="AlphaFoldDB" id="A0A916XS71"/>